<dbReference type="NCBIfam" id="NF037995">
    <property type="entry name" value="TRAP_S1"/>
    <property type="match status" value="1"/>
</dbReference>
<dbReference type="InterPro" id="IPR038404">
    <property type="entry name" value="TRAP_DctP_sf"/>
</dbReference>
<dbReference type="InterPro" id="IPR018389">
    <property type="entry name" value="DctP_fam"/>
</dbReference>
<gene>
    <name evidence="4" type="primary">dctP</name>
    <name evidence="4" type="ORF">JET14_19495</name>
</gene>
<evidence type="ECO:0000313" key="5">
    <source>
        <dbReference type="Proteomes" id="UP000596083"/>
    </source>
</evidence>
<comment type="similarity">
    <text evidence="1">Belongs to the bacterial solute-binding protein 7 family.</text>
</comment>
<dbReference type="RefSeq" id="WP_200335765.1">
    <property type="nucleotide sequence ID" value="NZ_CP066786.1"/>
</dbReference>
<proteinExistence type="inferred from homology"/>
<keyword evidence="2" id="KW-0813">Transport</keyword>
<dbReference type="KEGG" id="mlut:JET14_19495"/>
<dbReference type="Gene3D" id="3.40.190.170">
    <property type="entry name" value="Bacterial extracellular solute-binding protein, family 7"/>
    <property type="match status" value="1"/>
</dbReference>
<organism evidence="4 5">
    <name type="scientific">Martelella lutilitoris</name>
    <dbReference type="NCBI Taxonomy" id="2583532"/>
    <lineage>
        <taxon>Bacteria</taxon>
        <taxon>Pseudomonadati</taxon>
        <taxon>Pseudomonadota</taxon>
        <taxon>Alphaproteobacteria</taxon>
        <taxon>Hyphomicrobiales</taxon>
        <taxon>Aurantimonadaceae</taxon>
        <taxon>Martelella</taxon>
    </lineage>
</organism>
<dbReference type="Pfam" id="PF03480">
    <property type="entry name" value="DctP"/>
    <property type="match status" value="1"/>
</dbReference>
<dbReference type="PIRSF" id="PIRSF006470">
    <property type="entry name" value="DctB"/>
    <property type="match status" value="1"/>
</dbReference>
<protein>
    <submittedName>
        <fullName evidence="4">TRAP transporter substrate-binding protein DctP</fullName>
    </submittedName>
</protein>
<dbReference type="PANTHER" id="PTHR33376:SF7">
    <property type="entry name" value="C4-DICARBOXYLATE-BINDING PROTEIN DCTB"/>
    <property type="match status" value="1"/>
</dbReference>
<dbReference type="GO" id="GO:0055085">
    <property type="term" value="P:transmembrane transport"/>
    <property type="evidence" value="ECO:0007669"/>
    <property type="project" value="InterPro"/>
</dbReference>
<name>A0A7T7HJP6_9HYPH</name>
<dbReference type="PANTHER" id="PTHR33376">
    <property type="match status" value="1"/>
</dbReference>
<dbReference type="InterPro" id="IPR004682">
    <property type="entry name" value="TRAP_DctP"/>
</dbReference>
<evidence type="ECO:0000256" key="2">
    <source>
        <dbReference type="ARBA" id="ARBA00022448"/>
    </source>
</evidence>
<evidence type="ECO:0000256" key="1">
    <source>
        <dbReference type="ARBA" id="ARBA00009023"/>
    </source>
</evidence>
<sequence length="344" mass="37680">MTTAKTSIPTTNREREMKFRSLMIAVTCIAGLMATGAEAKTYKFATNTTADVGPGALIGEFVEAVDERTDGRVKIKVFANGVLGSQEDYLQQIQKGVVDLGLVNSATLENIIPEFSVVNLPYVFRTLDEYGKVMSNPEIQDMLFESAESHNFVPLGFFSNGFRSLTLTKPVNTMADLKGMKIRTLSSQTYVDMYTAFGAVPTPMAFGDVFPALQQGVIDGAGGSLSGLYDLNYGQAAKYAALTEHTRLTDFVVVSDKFRESLSPEDMAIVQEELMKVSLKSLEFIDSQFARSAELGAEKFGVTIVEIDKAPFMEAVQPMYQEAAEDPKKRALLEAIFAIEGRQL</sequence>
<dbReference type="NCBIfam" id="TIGR00787">
    <property type="entry name" value="dctP"/>
    <property type="match status" value="1"/>
</dbReference>
<dbReference type="GO" id="GO:0030288">
    <property type="term" value="C:outer membrane-bounded periplasmic space"/>
    <property type="evidence" value="ECO:0007669"/>
    <property type="project" value="InterPro"/>
</dbReference>
<keyword evidence="3" id="KW-0732">Signal</keyword>
<reference evidence="4 5" key="1">
    <citation type="submission" date="2020-12" db="EMBL/GenBank/DDBJ databases">
        <authorList>
            <person name="Zheng R.K."/>
            <person name="Sun C.M."/>
        </authorList>
    </citation>
    <scope>NUCLEOTIDE SEQUENCE [LARGE SCALE GENOMIC DNA]</scope>
    <source>
        <strain evidence="4 5">ZRK001</strain>
    </source>
</reference>
<evidence type="ECO:0000313" key="4">
    <source>
        <dbReference type="EMBL" id="QQM30418.1"/>
    </source>
</evidence>
<dbReference type="Proteomes" id="UP000596083">
    <property type="component" value="Chromosome"/>
</dbReference>
<accession>A0A7T7HJP6</accession>
<dbReference type="AlphaFoldDB" id="A0A7T7HJP6"/>
<evidence type="ECO:0000256" key="3">
    <source>
        <dbReference type="ARBA" id="ARBA00022729"/>
    </source>
</evidence>
<dbReference type="EMBL" id="CP066786">
    <property type="protein sequence ID" value="QQM30418.1"/>
    <property type="molecule type" value="Genomic_DNA"/>
</dbReference>